<proteinExistence type="predicted"/>
<dbReference type="EMBL" id="LLXX01000101">
    <property type="protein sequence ID" value="KRR06890.1"/>
    <property type="molecule type" value="Genomic_DNA"/>
</dbReference>
<dbReference type="Gene3D" id="3.30.70.100">
    <property type="match status" value="1"/>
</dbReference>
<protein>
    <recommendedName>
        <fullName evidence="1">DUF1330 domain-containing protein</fullName>
    </recommendedName>
</protein>
<dbReference type="InterPro" id="IPR011008">
    <property type="entry name" value="Dimeric_a/b-barrel"/>
</dbReference>
<sequence length="134" mass="14426">MNTKHNIGLAVLAGVTLGAAAVQGLHAQAKPPVYFVAEIDVTDPEAYGKEYAPKAQALIKSHGGKFLAIGGIAGSNAKQITGFDGQAPKRAVVQVWDSMEKVQAWRNDPEYKKLREIGDKYAKFRSFAIEGTPQ</sequence>
<reference evidence="2 3" key="1">
    <citation type="submission" date="2014-03" db="EMBL/GenBank/DDBJ databases">
        <title>Bradyrhizobium valentinum sp. nov., isolated from effective nodules of Lupinus mariae-josephae, a lupine endemic of basic-lime soils in Eastern Spain.</title>
        <authorList>
            <person name="Duran D."/>
            <person name="Rey L."/>
            <person name="Navarro A."/>
            <person name="Busquets A."/>
            <person name="Imperial J."/>
            <person name="Ruiz-Argueso T."/>
        </authorList>
    </citation>
    <scope>NUCLEOTIDE SEQUENCE [LARGE SCALE GENOMIC DNA]</scope>
    <source>
        <strain evidence="2 3">LmjM3</strain>
    </source>
</reference>
<comment type="caution">
    <text evidence="2">The sequence shown here is derived from an EMBL/GenBank/DDBJ whole genome shotgun (WGS) entry which is preliminary data.</text>
</comment>
<dbReference type="Proteomes" id="UP000051913">
    <property type="component" value="Unassembled WGS sequence"/>
</dbReference>
<accession>A0A0R3KU72</accession>
<evidence type="ECO:0000313" key="2">
    <source>
        <dbReference type="EMBL" id="KRR06890.1"/>
    </source>
</evidence>
<dbReference type="Pfam" id="PF07045">
    <property type="entry name" value="DUF1330"/>
    <property type="match status" value="1"/>
</dbReference>
<name>A0A0R3KU72_9BRAD</name>
<evidence type="ECO:0000313" key="3">
    <source>
        <dbReference type="Proteomes" id="UP000051913"/>
    </source>
</evidence>
<dbReference type="RefSeq" id="WP_057851086.1">
    <property type="nucleotide sequence ID" value="NZ_LLXX01000101.1"/>
</dbReference>
<dbReference type="STRING" id="1518501.CQ10_03600"/>
<organism evidence="2 3">
    <name type="scientific">Bradyrhizobium valentinum</name>
    <dbReference type="NCBI Taxonomy" id="1518501"/>
    <lineage>
        <taxon>Bacteria</taxon>
        <taxon>Pseudomonadati</taxon>
        <taxon>Pseudomonadota</taxon>
        <taxon>Alphaproteobacteria</taxon>
        <taxon>Hyphomicrobiales</taxon>
        <taxon>Nitrobacteraceae</taxon>
        <taxon>Bradyrhizobium</taxon>
    </lineage>
</organism>
<keyword evidence="3" id="KW-1185">Reference proteome</keyword>
<dbReference type="OrthoDB" id="8239695at2"/>
<dbReference type="SUPFAM" id="SSF54909">
    <property type="entry name" value="Dimeric alpha+beta barrel"/>
    <property type="match status" value="1"/>
</dbReference>
<dbReference type="InterPro" id="IPR010753">
    <property type="entry name" value="DUF1330"/>
</dbReference>
<evidence type="ECO:0000259" key="1">
    <source>
        <dbReference type="Pfam" id="PF07045"/>
    </source>
</evidence>
<gene>
    <name evidence="2" type="ORF">CP49_01965</name>
</gene>
<feature type="domain" description="DUF1330" evidence="1">
    <location>
        <begin position="33"/>
        <end position="131"/>
    </location>
</feature>
<dbReference type="AlphaFoldDB" id="A0A0R3KU72"/>